<sequence>MIDNIEFIGLDFERIPWGSSGKKYIIDINITQDYESIDV</sequence>
<dbReference type="EMBL" id="JJMM01000022">
    <property type="protein sequence ID" value="KDR94348.1"/>
    <property type="molecule type" value="Genomic_DNA"/>
</dbReference>
<dbReference type="AlphaFoldDB" id="A0A069RC36"/>
<proteinExistence type="predicted"/>
<dbReference type="Proteomes" id="UP000027946">
    <property type="component" value="Unassembled WGS sequence"/>
</dbReference>
<name>A0A069RC36_PEPLI</name>
<accession>A0A069RC36</accession>
<gene>
    <name evidence="1" type="ORF">CLIT_22c00030</name>
</gene>
<keyword evidence="2" id="KW-1185">Reference proteome</keyword>
<evidence type="ECO:0000313" key="1">
    <source>
        <dbReference type="EMBL" id="KDR94348.1"/>
    </source>
</evidence>
<protein>
    <submittedName>
        <fullName evidence="1">Uncharacterized protein</fullName>
    </submittedName>
</protein>
<reference evidence="1 2" key="1">
    <citation type="submission" date="2014-03" db="EMBL/GenBank/DDBJ databases">
        <title>Genome sequence of Clostridium litorale W6, DSM 5388.</title>
        <authorList>
            <person name="Poehlein A."/>
            <person name="Jagirdar A."/>
            <person name="Khonsari B."/>
            <person name="Chibani C.M."/>
            <person name="Gutierrez Gutierrez D.A."/>
            <person name="Davydova E."/>
            <person name="Alghaithi H.S."/>
            <person name="Nair K.P."/>
            <person name="Dhamotharan K."/>
            <person name="Chandran L."/>
            <person name="G W."/>
            <person name="Daniel R."/>
        </authorList>
    </citation>
    <scope>NUCLEOTIDE SEQUENCE [LARGE SCALE GENOMIC DNA]</scope>
    <source>
        <strain evidence="1 2">W6</strain>
    </source>
</reference>
<evidence type="ECO:0000313" key="2">
    <source>
        <dbReference type="Proteomes" id="UP000027946"/>
    </source>
</evidence>
<comment type="caution">
    <text evidence="1">The sequence shown here is derived from an EMBL/GenBank/DDBJ whole genome shotgun (WGS) entry which is preliminary data.</text>
</comment>
<organism evidence="1 2">
    <name type="scientific">Peptoclostridium litorale DSM 5388</name>
    <dbReference type="NCBI Taxonomy" id="1121324"/>
    <lineage>
        <taxon>Bacteria</taxon>
        <taxon>Bacillati</taxon>
        <taxon>Bacillota</taxon>
        <taxon>Clostridia</taxon>
        <taxon>Peptostreptococcales</taxon>
        <taxon>Peptoclostridiaceae</taxon>
        <taxon>Peptoclostridium</taxon>
    </lineage>
</organism>